<reference evidence="3 4" key="1">
    <citation type="submission" date="2024-02" db="EMBL/GenBank/DDBJ databases">
        <authorList>
            <person name="Chen Y."/>
            <person name="Shah S."/>
            <person name="Dougan E. K."/>
            <person name="Thang M."/>
            <person name="Chan C."/>
        </authorList>
    </citation>
    <scope>NUCLEOTIDE SEQUENCE [LARGE SCALE GENOMIC DNA]</scope>
</reference>
<gene>
    <name evidence="3" type="ORF">CCMP2556_LOCUS54470</name>
</gene>
<keyword evidence="1" id="KW-1133">Transmembrane helix</keyword>
<evidence type="ECO:0000259" key="2">
    <source>
        <dbReference type="Pfam" id="PF01145"/>
    </source>
</evidence>
<name>A0ABP0SXX5_9DINO</name>
<proteinExistence type="predicted"/>
<feature type="transmembrane region" description="Helical" evidence="1">
    <location>
        <begin position="39"/>
        <end position="61"/>
    </location>
</feature>
<protein>
    <recommendedName>
        <fullName evidence="2">Band 7 domain-containing protein</fullName>
    </recommendedName>
</protein>
<accession>A0ABP0SXX5</accession>
<dbReference type="Pfam" id="PF01145">
    <property type="entry name" value="Band_7"/>
    <property type="match status" value="1"/>
</dbReference>
<dbReference type="InterPro" id="IPR001107">
    <property type="entry name" value="Band_7"/>
</dbReference>
<evidence type="ECO:0000313" key="4">
    <source>
        <dbReference type="Proteomes" id="UP001642484"/>
    </source>
</evidence>
<evidence type="ECO:0000256" key="1">
    <source>
        <dbReference type="SAM" id="Phobius"/>
    </source>
</evidence>
<feature type="domain" description="Band 7" evidence="2">
    <location>
        <begin position="82"/>
        <end position="262"/>
    </location>
</feature>
<keyword evidence="4" id="KW-1185">Reference proteome</keyword>
<keyword evidence="1" id="KW-0472">Membrane</keyword>
<dbReference type="Proteomes" id="UP001642484">
    <property type="component" value="Unassembled WGS sequence"/>
</dbReference>
<evidence type="ECO:0000313" key="3">
    <source>
        <dbReference type="EMBL" id="CAK9117031.1"/>
    </source>
</evidence>
<keyword evidence="1" id="KW-0812">Transmembrane</keyword>
<comment type="caution">
    <text evidence="3">The sequence shown here is derived from an EMBL/GenBank/DDBJ whole genome shotgun (WGS) entry which is preliminary data.</text>
</comment>
<sequence length="354" mass="40373">MLYISPVDLCSPQCSLDRVPKRSYHSFALNAMGIEQIQVFKACGCFCCCFWTIFAIVAVILSIKSMEQGKYAVHLIWLSQSILDEPVTQAGMRFIGLGNALLEYPSTFQTMYFTSSTRGVQATSQSAFPPMVKSPIRARSADGLEMYVTVSFQWKLEPQALHGLYYLLGEEGYDDAFVRFARAAIINTCSYYPADMYFTNRTLITARMLEDLESNFKQPDKGLECTIQGLQLQDVDLPDQFDVEIANTQTQLQELQVAYAERVEREVALQTELLVATQQVLRILETQSGESRGYLELNGAQVDQQLIFQERQAVANNEILQIFENDTDPFERLFEMMEIRMLEEHQVDHLIFSL</sequence>
<organism evidence="3 4">
    <name type="scientific">Durusdinium trenchii</name>
    <dbReference type="NCBI Taxonomy" id="1381693"/>
    <lineage>
        <taxon>Eukaryota</taxon>
        <taxon>Sar</taxon>
        <taxon>Alveolata</taxon>
        <taxon>Dinophyceae</taxon>
        <taxon>Suessiales</taxon>
        <taxon>Symbiodiniaceae</taxon>
        <taxon>Durusdinium</taxon>
    </lineage>
</organism>
<dbReference type="EMBL" id="CAXAMN010028583">
    <property type="protein sequence ID" value="CAK9117031.1"/>
    <property type="molecule type" value="Genomic_DNA"/>
</dbReference>